<feature type="region of interest" description="Disordered" evidence="1">
    <location>
        <begin position="587"/>
        <end position="652"/>
    </location>
</feature>
<dbReference type="InParanoid" id="A0A078A4H6"/>
<dbReference type="GO" id="GO:0005525">
    <property type="term" value="F:GTP binding"/>
    <property type="evidence" value="ECO:0007669"/>
    <property type="project" value="InterPro"/>
</dbReference>
<feature type="region of interest" description="Disordered" evidence="1">
    <location>
        <begin position="67"/>
        <end position="94"/>
    </location>
</feature>
<sequence>MPKINLNVVIVCGSQVVDLPKFVDLLTESYLPNVQVTQQNGCTVTRTVLKPNNLAIFDEVSQQDHDGQLNNDLTNLNNSNQKDSLKGSFKGENNDSRNSLDKYELDICFWDMNPKEHLWSRLKSLELFETANILLMVYNADDRDSYDKIKQIHADFKEQNKVGAYQVLISVITADLKLKKTQKAVKKTEAQEFIEDANIPSYLEVRLDNKQNLDILDQHLRIIMNPPINMLDHPEEDDYLYRPLFEVIQLKKIIKRKKKKKVNEKWVSRLYYTKTDYSMISRSNQSTYSQYSDTSSNFNSSRILHPNNILDNSLNSNGGFSISNKNSATRNKKLNKNPSASTVLQKIPEQQFSQESYQDLQSQLQQNNLQFVKHHSVINLQMHQQQNNVRVAEFLPDIQVENEDFIQQLQKQTTIQEEEEYDSSDHENQELNANFQNHSNQLHLHQGSDDKRVQNNSGSILINQLNPETFQFERTNARRQTMNFKGLTSPPDKNLSNFSQISRIEENNSNYQSKHLDQSPHAVKCPYHAKTSRSKSPGDRNELLYPDLKQYVANNFKAAKAQRKNEKSDSKLKFDINSPSVFDKNVKLRRRDASDNNRGGPRDKSPILNFKNQNNKNAANANNIIGSQPTPTSKRDSSPNFLSKTQNTTPNYYIHPTLQESKISKGDDERLDEFRKKLLSLQSNATTSGTTHYIPSSKNQHKTKKTATHETVYIQRDYIPVEQHYSYKPEKDRGYGCQNCSIF</sequence>
<accession>A0A078A4H6</accession>
<dbReference type="EMBL" id="CCKQ01005885">
    <property type="protein sequence ID" value="CDW77158.1"/>
    <property type="molecule type" value="Genomic_DNA"/>
</dbReference>
<feature type="compositionally biased region" description="Polar residues" evidence="1">
    <location>
        <begin position="686"/>
        <end position="698"/>
    </location>
</feature>
<feature type="compositionally biased region" description="Basic and acidic residues" evidence="1">
    <location>
        <begin position="591"/>
        <end position="605"/>
    </location>
</feature>
<name>A0A078A4H6_STYLE</name>
<dbReference type="Gene3D" id="3.40.50.300">
    <property type="entry name" value="P-loop containing nucleotide triphosphate hydrolases"/>
    <property type="match status" value="1"/>
</dbReference>
<reference evidence="2 3" key="1">
    <citation type="submission" date="2014-06" db="EMBL/GenBank/DDBJ databases">
        <authorList>
            <person name="Swart Estienne"/>
        </authorList>
    </citation>
    <scope>NUCLEOTIDE SEQUENCE [LARGE SCALE GENOMIC DNA]</scope>
    <source>
        <strain evidence="2 3">130c</strain>
    </source>
</reference>
<protein>
    <submittedName>
        <fullName evidence="2">Uncharacterized protein</fullName>
    </submittedName>
</protein>
<gene>
    <name evidence="2" type="primary">Contig13798.g14715</name>
    <name evidence="2" type="ORF">STYLEM_6128</name>
</gene>
<keyword evidence="3" id="KW-1185">Reference proteome</keyword>
<dbReference type="OrthoDB" id="326494at2759"/>
<feature type="compositionally biased region" description="Low complexity" evidence="1">
    <location>
        <begin position="69"/>
        <end position="80"/>
    </location>
</feature>
<dbReference type="InterPro" id="IPR027417">
    <property type="entry name" value="P-loop_NTPase"/>
</dbReference>
<proteinExistence type="predicted"/>
<evidence type="ECO:0000256" key="1">
    <source>
        <dbReference type="SAM" id="MobiDB-lite"/>
    </source>
</evidence>
<dbReference type="Proteomes" id="UP000039865">
    <property type="component" value="Unassembled WGS sequence"/>
</dbReference>
<dbReference type="GO" id="GO:0003924">
    <property type="term" value="F:GTPase activity"/>
    <property type="evidence" value="ECO:0007669"/>
    <property type="project" value="InterPro"/>
</dbReference>
<dbReference type="Pfam" id="PF00071">
    <property type="entry name" value="Ras"/>
    <property type="match status" value="1"/>
</dbReference>
<feature type="region of interest" description="Disordered" evidence="1">
    <location>
        <begin position="686"/>
        <end position="707"/>
    </location>
</feature>
<dbReference type="SUPFAM" id="SSF52540">
    <property type="entry name" value="P-loop containing nucleoside triphosphate hydrolases"/>
    <property type="match status" value="1"/>
</dbReference>
<dbReference type="InterPro" id="IPR001806">
    <property type="entry name" value="Small_GTPase"/>
</dbReference>
<feature type="compositionally biased region" description="Low complexity" evidence="1">
    <location>
        <begin position="609"/>
        <end position="623"/>
    </location>
</feature>
<evidence type="ECO:0000313" key="3">
    <source>
        <dbReference type="Proteomes" id="UP000039865"/>
    </source>
</evidence>
<evidence type="ECO:0000313" key="2">
    <source>
        <dbReference type="EMBL" id="CDW77158.1"/>
    </source>
</evidence>
<dbReference type="AlphaFoldDB" id="A0A078A4H6"/>
<organism evidence="2 3">
    <name type="scientific">Stylonychia lemnae</name>
    <name type="common">Ciliate</name>
    <dbReference type="NCBI Taxonomy" id="5949"/>
    <lineage>
        <taxon>Eukaryota</taxon>
        <taxon>Sar</taxon>
        <taxon>Alveolata</taxon>
        <taxon>Ciliophora</taxon>
        <taxon>Intramacronucleata</taxon>
        <taxon>Spirotrichea</taxon>
        <taxon>Stichotrichia</taxon>
        <taxon>Sporadotrichida</taxon>
        <taxon>Oxytrichidae</taxon>
        <taxon>Stylonychinae</taxon>
        <taxon>Stylonychia</taxon>
    </lineage>
</organism>
<feature type="compositionally biased region" description="Polar residues" evidence="1">
    <location>
        <begin position="624"/>
        <end position="651"/>
    </location>
</feature>